<keyword evidence="3" id="KW-1185">Reference proteome</keyword>
<dbReference type="EMBL" id="MPUH01001168">
    <property type="protein sequence ID" value="OMJ69699.1"/>
    <property type="molecule type" value="Genomic_DNA"/>
</dbReference>
<keyword evidence="1" id="KW-0732">Signal</keyword>
<evidence type="ECO:0000313" key="3">
    <source>
        <dbReference type="Proteomes" id="UP000187209"/>
    </source>
</evidence>
<dbReference type="Proteomes" id="UP000187209">
    <property type="component" value="Unassembled WGS sequence"/>
</dbReference>
<sequence length="270" mass="30723">MFILLLLNQILSKSIPLSPPSSKITQSLNCTGPYCEMYIKSLEVAKTPVPSRIFRALTPINRSNSKLIFDDQGLVLMVSAGLSKYFPNITNSTFELPIETWFTAYPDLKASCKQYSVQNKTLRMLQQLGLPPIEPINAIVEVFVNLTDLFRPCPDPEIFDSECLLEVPVINVRSNNSEAPWFCPENGQEFVQVASRWVNVNTEHFIWMCNNWRGSYNSTEAYMNYPWTGLGYTYDWATQLGYGLSEFVVGKGSIVKFKARYNIEEYCALS</sequence>
<comment type="caution">
    <text evidence="2">The sequence shown here is derived from an EMBL/GenBank/DDBJ whole genome shotgun (WGS) entry which is preliminary data.</text>
</comment>
<name>A0A1R2AYV0_9CILI</name>
<dbReference type="AlphaFoldDB" id="A0A1R2AYV0"/>
<evidence type="ECO:0000256" key="1">
    <source>
        <dbReference type="SAM" id="SignalP"/>
    </source>
</evidence>
<protein>
    <submittedName>
        <fullName evidence="2">Uncharacterized protein</fullName>
    </submittedName>
</protein>
<proteinExistence type="predicted"/>
<gene>
    <name evidence="2" type="ORF">SteCoe_32509</name>
</gene>
<organism evidence="2 3">
    <name type="scientific">Stentor coeruleus</name>
    <dbReference type="NCBI Taxonomy" id="5963"/>
    <lineage>
        <taxon>Eukaryota</taxon>
        <taxon>Sar</taxon>
        <taxon>Alveolata</taxon>
        <taxon>Ciliophora</taxon>
        <taxon>Postciliodesmatophora</taxon>
        <taxon>Heterotrichea</taxon>
        <taxon>Heterotrichida</taxon>
        <taxon>Stentoridae</taxon>
        <taxon>Stentor</taxon>
    </lineage>
</organism>
<reference evidence="2 3" key="1">
    <citation type="submission" date="2016-11" db="EMBL/GenBank/DDBJ databases">
        <title>The macronuclear genome of Stentor coeruleus: a giant cell with tiny introns.</title>
        <authorList>
            <person name="Slabodnick M."/>
            <person name="Ruby J.G."/>
            <person name="Reiff S.B."/>
            <person name="Swart E.C."/>
            <person name="Gosai S."/>
            <person name="Prabakaran S."/>
            <person name="Witkowska E."/>
            <person name="Larue G.E."/>
            <person name="Fisher S."/>
            <person name="Freeman R.M."/>
            <person name="Gunawardena J."/>
            <person name="Chu W."/>
            <person name="Stover N.A."/>
            <person name="Gregory B.D."/>
            <person name="Nowacki M."/>
            <person name="Derisi J."/>
            <person name="Roy S.W."/>
            <person name="Marshall W.F."/>
            <person name="Sood P."/>
        </authorList>
    </citation>
    <scope>NUCLEOTIDE SEQUENCE [LARGE SCALE GENOMIC DNA]</scope>
    <source>
        <strain evidence="2">WM001</strain>
    </source>
</reference>
<dbReference type="OrthoDB" id="10595476at2759"/>
<feature type="signal peptide" evidence="1">
    <location>
        <begin position="1"/>
        <end position="16"/>
    </location>
</feature>
<feature type="chain" id="PRO_5012006096" evidence="1">
    <location>
        <begin position="17"/>
        <end position="270"/>
    </location>
</feature>
<evidence type="ECO:0000313" key="2">
    <source>
        <dbReference type="EMBL" id="OMJ69699.1"/>
    </source>
</evidence>
<accession>A0A1R2AYV0</accession>